<sequence>MGKAGRFACILTPMICTLISLLATVVVLLGGTNKNSGPISGLYFFSIDTRHISTPSGFDIVIPGTTVTGDHLSTGFNLSSKDLGLADFYTSSLWNYCSGTITGEEWKITECGKPSATYFFDIVHILNSSTVDGAPEIQFPDSVLKVNKAVAWASKVMIASYIIGLIATTATFVVGWFGLISRWGSCVTTIIADISFFFILTASIISTALYYSMREAYNKALGEFTVTASTNMRMYNATWLAAAFALAASVFWMFSTCCCSGRRARVMGTDHSSKKAVKTGAGYERISTPYMGGSVAGHSVPMTDVKKQAVGFEPYRHA</sequence>
<keyword evidence="3" id="KW-1185">Reference proteome</keyword>
<evidence type="ECO:0000313" key="3">
    <source>
        <dbReference type="Proteomes" id="UP001447188"/>
    </source>
</evidence>
<dbReference type="InterPro" id="IPR009571">
    <property type="entry name" value="SUR7/Rim9-like_fungi"/>
</dbReference>
<feature type="transmembrane region" description="Helical" evidence="1">
    <location>
        <begin position="7"/>
        <end position="29"/>
    </location>
</feature>
<dbReference type="PANTHER" id="PTHR28019">
    <property type="entry name" value="CELL MEMBRANE PROTEIN YLR413W-RELATED"/>
    <property type="match status" value="1"/>
</dbReference>
<dbReference type="InterPro" id="IPR052413">
    <property type="entry name" value="SUR7_domain"/>
</dbReference>
<keyword evidence="1" id="KW-0812">Transmembrane</keyword>
<feature type="transmembrane region" description="Helical" evidence="1">
    <location>
        <begin position="233"/>
        <end position="255"/>
    </location>
</feature>
<dbReference type="Proteomes" id="UP001447188">
    <property type="component" value="Unassembled WGS sequence"/>
</dbReference>
<accession>A0ABR3G7C6</accession>
<comment type="caution">
    <text evidence="2">The sequence shown here is derived from an EMBL/GenBank/DDBJ whole genome shotgun (WGS) entry which is preliminary data.</text>
</comment>
<reference evidence="2 3" key="1">
    <citation type="submission" date="2024-02" db="EMBL/GenBank/DDBJ databases">
        <title>Discinaceae phylogenomics.</title>
        <authorList>
            <person name="Dirks A.C."/>
            <person name="James T.Y."/>
        </authorList>
    </citation>
    <scope>NUCLEOTIDE SEQUENCE [LARGE SCALE GENOMIC DNA]</scope>
    <source>
        <strain evidence="2 3">ACD0624</strain>
    </source>
</reference>
<name>A0ABR3G7C6_9PEZI</name>
<gene>
    <name evidence="2" type="ORF">Q9L58_009272</name>
</gene>
<feature type="transmembrane region" description="Helical" evidence="1">
    <location>
        <begin position="191"/>
        <end position="213"/>
    </location>
</feature>
<evidence type="ECO:0000256" key="1">
    <source>
        <dbReference type="SAM" id="Phobius"/>
    </source>
</evidence>
<organism evidence="2 3">
    <name type="scientific">Discina gigas</name>
    <dbReference type="NCBI Taxonomy" id="1032678"/>
    <lineage>
        <taxon>Eukaryota</taxon>
        <taxon>Fungi</taxon>
        <taxon>Dikarya</taxon>
        <taxon>Ascomycota</taxon>
        <taxon>Pezizomycotina</taxon>
        <taxon>Pezizomycetes</taxon>
        <taxon>Pezizales</taxon>
        <taxon>Discinaceae</taxon>
        <taxon>Discina</taxon>
    </lineage>
</organism>
<dbReference type="Pfam" id="PF06687">
    <property type="entry name" value="SUR7"/>
    <property type="match status" value="1"/>
</dbReference>
<keyword evidence="1" id="KW-1133">Transmembrane helix</keyword>
<evidence type="ECO:0000313" key="2">
    <source>
        <dbReference type="EMBL" id="KAL0631859.1"/>
    </source>
</evidence>
<feature type="transmembrane region" description="Helical" evidence="1">
    <location>
        <begin position="158"/>
        <end position="179"/>
    </location>
</feature>
<dbReference type="EMBL" id="JBBBZM010000204">
    <property type="protein sequence ID" value="KAL0631859.1"/>
    <property type="molecule type" value="Genomic_DNA"/>
</dbReference>
<dbReference type="PANTHER" id="PTHR28019:SF3">
    <property type="entry name" value="INTEGRAL MEMBRANE PROTEIN (AFU_ORTHOLOGUE AFUA_6G07470)"/>
    <property type="match status" value="1"/>
</dbReference>
<protein>
    <submittedName>
        <fullName evidence="2">Uncharacterized protein</fullName>
    </submittedName>
</protein>
<keyword evidence="1" id="KW-0472">Membrane</keyword>
<proteinExistence type="predicted"/>